<dbReference type="RefSeq" id="WP_003786674.1">
    <property type="nucleotide sequence ID" value="NZ_CP091518.1"/>
</dbReference>
<dbReference type="Proteomes" id="UP000248598">
    <property type="component" value="Chromosome 1"/>
</dbReference>
<dbReference type="AlphaFoldDB" id="A0AAX2J4N4"/>
<dbReference type="HAMAP" id="MF_00659">
    <property type="entry name" value="UPF0250"/>
    <property type="match status" value="1"/>
</dbReference>
<dbReference type="InterPro" id="IPR007454">
    <property type="entry name" value="UPF0250_YbeD-like"/>
</dbReference>
<dbReference type="Pfam" id="PF04359">
    <property type="entry name" value="DUF493"/>
    <property type="match status" value="1"/>
</dbReference>
<proteinExistence type="inferred from homology"/>
<dbReference type="PANTHER" id="PTHR38036">
    <property type="entry name" value="UPF0250 PROTEIN YBED"/>
    <property type="match status" value="1"/>
</dbReference>
<evidence type="ECO:0000313" key="4">
    <source>
        <dbReference type="Proteomes" id="UP000248598"/>
    </source>
</evidence>
<dbReference type="InterPro" id="IPR027471">
    <property type="entry name" value="YbeD-like_sf"/>
</dbReference>
<evidence type="ECO:0000256" key="1">
    <source>
        <dbReference type="ARBA" id="ARBA00008460"/>
    </source>
</evidence>
<dbReference type="Gene3D" id="3.30.70.260">
    <property type="match status" value="1"/>
</dbReference>
<accession>A0AAX2J4N4</accession>
<dbReference type="GeneID" id="93262873"/>
<dbReference type="SUPFAM" id="SSF117991">
    <property type="entry name" value="YbeD/HP0495-like"/>
    <property type="match status" value="1"/>
</dbReference>
<reference evidence="3 4" key="1">
    <citation type="submission" date="2018-06" db="EMBL/GenBank/DDBJ databases">
        <authorList>
            <consortium name="Pathogen Informatics"/>
            <person name="Doyle S."/>
        </authorList>
    </citation>
    <scope>NUCLEOTIDE SEQUENCE [LARGE SCALE GENOMIC DNA]</scope>
    <source>
        <strain evidence="3 4">NCTC10529</strain>
    </source>
</reference>
<evidence type="ECO:0000256" key="2">
    <source>
        <dbReference type="HAMAP-Rule" id="MF_00659"/>
    </source>
</evidence>
<sequence length="90" mass="10156">MNPEEKQSLIEFPTNFKLKIMGAQHPDFVAEILKAIQRHAPNTTEEHVVLRPSSGGNFVGATVTVYAENQEHLDNIYRAVTSHHMVKVVF</sequence>
<name>A0AAX2J4N4_KINKI</name>
<dbReference type="EMBL" id="LS483426">
    <property type="protein sequence ID" value="SQH25396.1"/>
    <property type="molecule type" value="Genomic_DNA"/>
</dbReference>
<organism evidence="3 4">
    <name type="scientific">Kingella kingae</name>
    <dbReference type="NCBI Taxonomy" id="504"/>
    <lineage>
        <taxon>Bacteria</taxon>
        <taxon>Pseudomonadati</taxon>
        <taxon>Pseudomonadota</taxon>
        <taxon>Betaproteobacteria</taxon>
        <taxon>Neisseriales</taxon>
        <taxon>Neisseriaceae</taxon>
        <taxon>Kingella</taxon>
    </lineage>
</organism>
<gene>
    <name evidence="3" type="primary">ybeD</name>
    <name evidence="3" type="ORF">NCTC10529_01594</name>
</gene>
<protein>
    <recommendedName>
        <fullName evidence="2">UPF0250 protein NCTC10529_01594</fullName>
    </recommendedName>
</protein>
<dbReference type="PANTHER" id="PTHR38036:SF1">
    <property type="entry name" value="UPF0250 PROTEIN YBED"/>
    <property type="match status" value="1"/>
</dbReference>
<comment type="similarity">
    <text evidence="1 2">Belongs to the UPF0250 family.</text>
</comment>
<evidence type="ECO:0000313" key="3">
    <source>
        <dbReference type="EMBL" id="SQH25396.1"/>
    </source>
</evidence>